<dbReference type="Proteomes" id="UP001206018">
    <property type="component" value="Unassembled WGS sequence"/>
</dbReference>
<dbReference type="RefSeq" id="WP_162233998.1">
    <property type="nucleotide sequence ID" value="NZ_JANAKN010000044.1"/>
</dbReference>
<evidence type="ECO:0000313" key="3">
    <source>
        <dbReference type="Proteomes" id="UP001206018"/>
    </source>
</evidence>
<name>A0AAW5J5X1_PSESS</name>
<organism evidence="2 3">
    <name type="scientific">Pseudomonas savastanoi</name>
    <name type="common">Pseudomonas syringae pv. savastanoi</name>
    <dbReference type="NCBI Taxonomy" id="29438"/>
    <lineage>
        <taxon>Bacteria</taxon>
        <taxon>Pseudomonadati</taxon>
        <taxon>Pseudomonadota</taxon>
        <taxon>Gammaproteobacteria</taxon>
        <taxon>Pseudomonadales</taxon>
        <taxon>Pseudomonadaceae</taxon>
        <taxon>Pseudomonas</taxon>
    </lineage>
</organism>
<feature type="region of interest" description="Disordered" evidence="1">
    <location>
        <begin position="117"/>
        <end position="143"/>
    </location>
</feature>
<evidence type="ECO:0000256" key="1">
    <source>
        <dbReference type="SAM" id="MobiDB-lite"/>
    </source>
</evidence>
<protein>
    <submittedName>
        <fullName evidence="2">Uncharacterized protein</fullName>
    </submittedName>
</protein>
<proteinExistence type="predicted"/>
<gene>
    <name evidence="2" type="ORF">NLO85_17950</name>
</gene>
<accession>A0AAW5J5X1</accession>
<comment type="caution">
    <text evidence="2">The sequence shown here is derived from an EMBL/GenBank/DDBJ whole genome shotgun (WGS) entry which is preliminary data.</text>
</comment>
<dbReference type="AlphaFoldDB" id="A0AAW5J5X1"/>
<reference evidence="2" key="1">
    <citation type="submission" date="2022-07" db="EMBL/GenBank/DDBJ databases">
        <title>The diversity of lipopeptides in the P. syringae complex parallels phylogeny and sheds light on structural diversification during evolutionary history.</title>
        <authorList>
            <person name="Bricout A."/>
            <person name="Morris C.E."/>
            <person name="Chandeysson C."/>
            <person name="Duban M."/>
            <person name="Boistel C."/>
            <person name="Chataigne G."/>
            <person name="Lecouturier D."/>
            <person name="Jacques P."/>
            <person name="Leclere V."/>
            <person name="Rochex A."/>
        </authorList>
    </citation>
    <scope>NUCLEOTIDE SEQUENCE</scope>
    <source>
        <strain evidence="2">LYR0002</strain>
    </source>
</reference>
<dbReference type="EMBL" id="JANAKN010000044">
    <property type="protein sequence ID" value="MCQ3022414.1"/>
    <property type="molecule type" value="Genomic_DNA"/>
</dbReference>
<evidence type="ECO:0000313" key="2">
    <source>
        <dbReference type="EMBL" id="MCQ3022414.1"/>
    </source>
</evidence>
<sequence length="143" mass="15519">MSVTDIGCGHGAKFKVEALLSEHDVSPSRKMHRQIKGCGRLAVSHLLRALTRGLQAFGRFHKPPFSRPQLLLKSGGHPAANACGFSSVSGSLYSRRNLLLADHWRGAVSAVQTRVFEPERPEKGQKSAKNRGLPKAGAPRKVC</sequence>